<keyword evidence="3" id="KW-0560">Oxidoreductase</keyword>
<dbReference type="EMBL" id="JAPDIA010000001">
    <property type="protein sequence ID" value="MDG0808423.1"/>
    <property type="molecule type" value="Genomic_DNA"/>
</dbReference>
<evidence type="ECO:0000256" key="4">
    <source>
        <dbReference type="RuleBase" id="RU361277"/>
    </source>
</evidence>
<evidence type="ECO:0000259" key="6">
    <source>
        <dbReference type="SMART" id="SM00829"/>
    </source>
</evidence>
<dbReference type="GO" id="GO:0016491">
    <property type="term" value="F:oxidoreductase activity"/>
    <property type="evidence" value="ECO:0007669"/>
    <property type="project" value="UniProtKB-KW"/>
</dbReference>
<protein>
    <submittedName>
        <fullName evidence="7">Alcohol dehydrogenase catalytic domain-containing protein</fullName>
    </submittedName>
</protein>
<feature type="domain" description="Enoyl reductase (ER)" evidence="6">
    <location>
        <begin position="505"/>
        <end position="830"/>
    </location>
</feature>
<dbReference type="Pfam" id="PF00107">
    <property type="entry name" value="ADH_zinc_N"/>
    <property type="match status" value="1"/>
</dbReference>
<comment type="similarity">
    <text evidence="4">Belongs to the zinc-containing alcohol dehydrogenase family.</text>
</comment>
<keyword evidence="8" id="KW-1185">Reference proteome</keyword>
<dbReference type="InterPro" id="IPR002328">
    <property type="entry name" value="ADH_Zn_CS"/>
</dbReference>
<dbReference type="InterPro" id="IPR011032">
    <property type="entry name" value="GroES-like_sf"/>
</dbReference>
<organism evidence="7 8">
    <name type="scientific">Cohnella rhizosphaerae</name>
    <dbReference type="NCBI Taxonomy" id="1457232"/>
    <lineage>
        <taxon>Bacteria</taxon>
        <taxon>Bacillati</taxon>
        <taxon>Bacillota</taxon>
        <taxon>Bacilli</taxon>
        <taxon>Bacillales</taxon>
        <taxon>Paenibacillaceae</taxon>
        <taxon>Cohnella</taxon>
    </lineage>
</organism>
<proteinExistence type="inferred from homology"/>
<dbReference type="RefSeq" id="WP_277528892.1">
    <property type="nucleotide sequence ID" value="NZ_JAPDIA010000001.1"/>
</dbReference>
<evidence type="ECO:0000256" key="5">
    <source>
        <dbReference type="SAM" id="MobiDB-lite"/>
    </source>
</evidence>
<dbReference type="InterPro" id="IPR013154">
    <property type="entry name" value="ADH-like_N"/>
</dbReference>
<name>A0A9X4QRM7_9BACL</name>
<evidence type="ECO:0000256" key="1">
    <source>
        <dbReference type="ARBA" id="ARBA00022723"/>
    </source>
</evidence>
<evidence type="ECO:0000313" key="8">
    <source>
        <dbReference type="Proteomes" id="UP001153404"/>
    </source>
</evidence>
<dbReference type="Gene3D" id="3.90.180.10">
    <property type="entry name" value="Medium-chain alcohol dehydrogenases, catalytic domain"/>
    <property type="match status" value="1"/>
</dbReference>
<dbReference type="PROSITE" id="PS00059">
    <property type="entry name" value="ADH_ZINC"/>
    <property type="match status" value="1"/>
</dbReference>
<dbReference type="InterPro" id="IPR050129">
    <property type="entry name" value="Zn_alcohol_dh"/>
</dbReference>
<dbReference type="InterPro" id="IPR013149">
    <property type="entry name" value="ADH-like_C"/>
</dbReference>
<dbReference type="SMART" id="SM00829">
    <property type="entry name" value="PKS_ER"/>
    <property type="match status" value="1"/>
</dbReference>
<evidence type="ECO:0000256" key="2">
    <source>
        <dbReference type="ARBA" id="ARBA00022833"/>
    </source>
</evidence>
<keyword evidence="1 4" id="KW-0479">Metal-binding</keyword>
<dbReference type="PANTHER" id="PTHR43401">
    <property type="entry name" value="L-THREONINE 3-DEHYDROGENASE"/>
    <property type="match status" value="1"/>
</dbReference>
<dbReference type="GO" id="GO:0008270">
    <property type="term" value="F:zinc ion binding"/>
    <property type="evidence" value="ECO:0007669"/>
    <property type="project" value="InterPro"/>
</dbReference>
<dbReference type="Proteomes" id="UP001153404">
    <property type="component" value="Unassembled WGS sequence"/>
</dbReference>
<reference evidence="7" key="1">
    <citation type="submission" date="2022-10" db="EMBL/GenBank/DDBJ databases">
        <title>Comparative genomic analysis of Cohnella hashimotonis sp. nov., isolated from the International Space Station.</title>
        <authorList>
            <person name="Simpson A."/>
            <person name="Venkateswaran K."/>
        </authorList>
    </citation>
    <scope>NUCLEOTIDE SEQUENCE</scope>
    <source>
        <strain evidence="7">DSM 28161</strain>
    </source>
</reference>
<comment type="caution">
    <text evidence="7">The sequence shown here is derived from an EMBL/GenBank/DDBJ whole genome shotgun (WGS) entry which is preliminary data.</text>
</comment>
<dbReference type="SUPFAM" id="SSF50129">
    <property type="entry name" value="GroES-like"/>
    <property type="match status" value="1"/>
</dbReference>
<dbReference type="AlphaFoldDB" id="A0A9X4QRM7"/>
<dbReference type="InterPro" id="IPR036291">
    <property type="entry name" value="NAD(P)-bd_dom_sf"/>
</dbReference>
<evidence type="ECO:0000313" key="7">
    <source>
        <dbReference type="EMBL" id="MDG0808423.1"/>
    </source>
</evidence>
<evidence type="ECO:0000256" key="3">
    <source>
        <dbReference type="ARBA" id="ARBA00023002"/>
    </source>
</evidence>
<sequence>MVDLEELKEAKAFAESHGFETGAVTVPIGHPGNALNPDDPDLDLEIPKTWHYRVDNLGETVYFCGAIDRCLIEDNGKAARLLREAGFKEVFLDDDLRVGNFNAFIEGCYCDACLLEFNEKYNRSETRESLMAQLTKKTNAELAKDWVAFQCSKVTAVMEATDEQGVQAGIMVMHFGDERHGIDIPAIRKRIPDALFRVGELQFNDGSFTKPYAKAEEMLGIAYHLNFLDKRLAYSESTIFPPRSLKEHNLVYKAKMAIASGLENVLFMSGTWVLEKSYWDAIAEALPALRALDRAIAGAERSYPVHLAYGTHGACAEPIVPNGLPVLAGLPVKPVRADQDGEGGQLLLFFGDYELTAEWEQRLPAYRQVLFDRTAAEKNKAALERLMPQAANLTLWAHKATTRPTDDDVFLLQRRVSADGWLFPPVRRGKRDRLDLARSDRDSPFIQSAGDRKPRHGDAGGQCVSRLPEAIVLRDDRRRGQVDRIRFPSRTRRLTMQKRIWQWTGLNEVTSGAAEREQPGPGEAEIRIASIGICGTDLHIMSGHAGFGEPPLPLGHELAGVVERIGPGVDGWLPGDRVCIDPLIGCGVCRECLNGNKHRCARSGEIGLHFPGGWQEYLVVPAANLYRLPDAVSFEEATQAETLHCCLGGIDKLDIRLGCHAAVIGDGPTGLYYVQLLKAAGASKVSLFGMREGRLELGRRLGADVTVNLRSADTASEAMAAESQDIAIDAAGNEASLKLGIELLKWGGRLLLFGLPGHPIQADIQAVVLKELTLAGSTNAPQVWPRVLELMASGGVRVKPLITQRYPFEELDKAIAFARSEPDEAVKIIVSQP</sequence>
<dbReference type="Pfam" id="PF08240">
    <property type="entry name" value="ADH_N"/>
    <property type="match status" value="1"/>
</dbReference>
<keyword evidence="2 4" id="KW-0862">Zinc</keyword>
<gene>
    <name evidence="7" type="ORF">OMP40_02615</name>
</gene>
<dbReference type="Gene3D" id="3.40.50.720">
    <property type="entry name" value="NAD(P)-binding Rossmann-like Domain"/>
    <property type="match status" value="1"/>
</dbReference>
<accession>A0A9X4QRM7</accession>
<dbReference type="InterPro" id="IPR020843">
    <property type="entry name" value="ER"/>
</dbReference>
<feature type="region of interest" description="Disordered" evidence="5">
    <location>
        <begin position="442"/>
        <end position="461"/>
    </location>
</feature>
<comment type="cofactor">
    <cofactor evidence="4">
        <name>Zn(2+)</name>
        <dbReference type="ChEBI" id="CHEBI:29105"/>
    </cofactor>
</comment>
<dbReference type="PANTHER" id="PTHR43401:SF2">
    <property type="entry name" value="L-THREONINE 3-DEHYDROGENASE"/>
    <property type="match status" value="1"/>
</dbReference>
<dbReference type="SUPFAM" id="SSF51735">
    <property type="entry name" value="NAD(P)-binding Rossmann-fold domains"/>
    <property type="match status" value="1"/>
</dbReference>